<dbReference type="InterPro" id="IPR015943">
    <property type="entry name" value="WD40/YVTN_repeat-like_dom_sf"/>
</dbReference>
<dbReference type="Proteomes" id="UP001152888">
    <property type="component" value="Unassembled WGS sequence"/>
</dbReference>
<feature type="region of interest" description="Disordered" evidence="1">
    <location>
        <begin position="1216"/>
        <end position="1237"/>
    </location>
</feature>
<feature type="compositionally biased region" description="Polar residues" evidence="1">
    <location>
        <begin position="1"/>
        <end position="14"/>
    </location>
</feature>
<dbReference type="EMBL" id="CAKOFQ010006679">
    <property type="protein sequence ID" value="CAH1958846.1"/>
    <property type="molecule type" value="Genomic_DNA"/>
</dbReference>
<dbReference type="InterPro" id="IPR036322">
    <property type="entry name" value="WD40_repeat_dom_sf"/>
</dbReference>
<gene>
    <name evidence="3" type="ORF">ACAOBT_LOCUS2880</name>
</gene>
<dbReference type="Pfam" id="PF21034">
    <property type="entry name" value="BCAS3_WD40"/>
    <property type="match status" value="1"/>
</dbReference>
<proteinExistence type="predicted"/>
<dbReference type="InterPro" id="IPR045142">
    <property type="entry name" value="BCAS3-like"/>
</dbReference>
<protein>
    <recommendedName>
        <fullName evidence="2">BCAS3 WD40 domain-containing protein</fullName>
    </recommendedName>
</protein>
<sequence>MSGSPSPSRRSVTDSGGAAGLQPRTVAPQQVTDPTILESVAGFINEVVPTGSAGNVTPRDTRDQIQWVRFEQMEPDEDEKLVSGYEYDKIAAVSVVLVVGYTSGVQVWAIPPNGEAIEIMSWKHGTVKVLKFLPNPYIPAGDYKKDTFKSKRPLVAVCDSSSTNPPFSTLNFISVKTGEQEKVIKFKNAIIDVLANKRSVIVTFQEKIAVFDAFTLEDRLTVTTCYLSPGLNPNPVAIGPRWMAYAEKKLNSSKRSSGGSEGEGVQSYTATVLHAAKSFSRGLRELGESFASSLTGNATFKPGTSPNSPQAGGIADDIQKGVVTVLDIECPSYVPQDKSNLAADPIIAHFTATTEAIVYLKFDSSGMLLFAADKRGHDFHVFRIQSHPAGPILAAVHHLYVLHRGDTSARVQDVCFSPDSRWVVVSTMRGTSHVFPITTYGGNVGVRTHCSPHVVNKMSRFHRSAGLTADGRSNSPVSCFEAPSTSHYPYPNPRFPSYPHPTVINPLAQIRQPLFVQNVVNVQQRPQGRQRLSSSSEENIALKKECSYGIFSSVHTNSIAYMNLEVASCFAPPRAWIDNQPRETTMNKPARPMQSLFIISSHGMLIQYDLEPHQASNVPKEKVCSETPIELTVCAKAQWVLQRFPGSVDQPLPISPEYFNYFSRDVSSTKKNRPDVDEWLSQVEIVTHAGPHRRLWMGPQFTFKTYTTSGSPAAMAEAKPLDLTPSSAINVPVSKSNAITIEAGSANSSEQLFLDAFRKNYIQSSGGENQLKEELADAMLESPGIRETGGRCVIVQMKPAVAKVVNPLGTVVNVHTEHDSDQEAAATEEIVIHENCDETLFRPVVTPITTACREMNRRYADEIMTKSLQPHTEVAVSLLKKEKPLSKTTKTKRKEVVKEKESTSKRPEEKPNTSWKSPEVMKPSPEMPEPVPVAKFIQKSPDVMRPRVEPHMPEPPIEFPKRVEIPSIDTEDFFSLETKAEKFEDAKDCSEEKNCLNKEKKKTKIKKRQEEMVTVVPDPIIDDKPILKLQRKPKSKLGVKIININNENNKKTEDVVDVVVTTPQSKLWGGITSYKPTTTTDTNETIRKKTQEDVVDMVVAAPQRMLWSSIAASKSADNETNIKENTEIAPSKKSWNTIAAPKCETGGSLLDSDNKENDLDLDLPKIEFVDKFMYLPTECIKEDLIDINTPMEEKVQDSEILVISECANLIKIYKSSDDEKVESSGSNETPESDDSWKACKVVSTDVIPSELAPTISRAARRKKRKK</sequence>
<dbReference type="SUPFAM" id="SSF50978">
    <property type="entry name" value="WD40 repeat-like"/>
    <property type="match status" value="1"/>
</dbReference>
<feature type="domain" description="BCAS3 WD40" evidence="2">
    <location>
        <begin position="64"/>
        <end position="468"/>
    </location>
</feature>
<feature type="region of interest" description="Disordered" evidence="1">
    <location>
        <begin position="885"/>
        <end position="930"/>
    </location>
</feature>
<reference evidence="3" key="1">
    <citation type="submission" date="2022-03" db="EMBL/GenBank/DDBJ databases">
        <authorList>
            <person name="Sayadi A."/>
        </authorList>
    </citation>
    <scope>NUCLEOTIDE SEQUENCE</scope>
</reference>
<dbReference type="Gene3D" id="2.130.10.10">
    <property type="entry name" value="YVTN repeat-like/Quinoprotein amine dehydrogenase"/>
    <property type="match status" value="1"/>
</dbReference>
<dbReference type="OrthoDB" id="25778at2759"/>
<dbReference type="InterPro" id="IPR048382">
    <property type="entry name" value="BCAS3_WD40"/>
</dbReference>
<evidence type="ECO:0000313" key="3">
    <source>
        <dbReference type="EMBL" id="CAH1958846.1"/>
    </source>
</evidence>
<dbReference type="GO" id="GO:0006914">
    <property type="term" value="P:autophagy"/>
    <property type="evidence" value="ECO:0007669"/>
    <property type="project" value="InterPro"/>
</dbReference>
<dbReference type="GO" id="GO:0042594">
    <property type="term" value="P:response to starvation"/>
    <property type="evidence" value="ECO:0007669"/>
    <property type="project" value="TreeGrafter"/>
</dbReference>
<evidence type="ECO:0000313" key="4">
    <source>
        <dbReference type="Proteomes" id="UP001152888"/>
    </source>
</evidence>
<dbReference type="PANTHER" id="PTHR13268">
    <property type="entry name" value="BREAST CARCINOMA AMPLIFIED SEQUENCE 3"/>
    <property type="match status" value="1"/>
</dbReference>
<dbReference type="PANTHER" id="PTHR13268:SF0">
    <property type="entry name" value="BCAS3 MICROTUBULE ASSOCIATED CELL MIGRATION FACTOR"/>
    <property type="match status" value="1"/>
</dbReference>
<evidence type="ECO:0000256" key="1">
    <source>
        <dbReference type="SAM" id="MobiDB-lite"/>
    </source>
</evidence>
<feature type="region of interest" description="Disordered" evidence="1">
    <location>
        <begin position="1"/>
        <end position="32"/>
    </location>
</feature>
<evidence type="ECO:0000259" key="2">
    <source>
        <dbReference type="Pfam" id="PF21034"/>
    </source>
</evidence>
<dbReference type="AlphaFoldDB" id="A0A9P0NY20"/>
<dbReference type="GO" id="GO:0005737">
    <property type="term" value="C:cytoplasm"/>
    <property type="evidence" value="ECO:0007669"/>
    <property type="project" value="TreeGrafter"/>
</dbReference>
<comment type="caution">
    <text evidence="3">The sequence shown here is derived from an EMBL/GenBank/DDBJ whole genome shotgun (WGS) entry which is preliminary data.</text>
</comment>
<keyword evidence="4" id="KW-1185">Reference proteome</keyword>
<accession>A0A9P0NY20</accession>
<name>A0A9P0NY20_ACAOB</name>
<organism evidence="3 4">
    <name type="scientific">Acanthoscelides obtectus</name>
    <name type="common">Bean weevil</name>
    <name type="synonym">Bruchus obtectus</name>
    <dbReference type="NCBI Taxonomy" id="200917"/>
    <lineage>
        <taxon>Eukaryota</taxon>
        <taxon>Metazoa</taxon>
        <taxon>Ecdysozoa</taxon>
        <taxon>Arthropoda</taxon>
        <taxon>Hexapoda</taxon>
        <taxon>Insecta</taxon>
        <taxon>Pterygota</taxon>
        <taxon>Neoptera</taxon>
        <taxon>Endopterygota</taxon>
        <taxon>Coleoptera</taxon>
        <taxon>Polyphaga</taxon>
        <taxon>Cucujiformia</taxon>
        <taxon>Chrysomeloidea</taxon>
        <taxon>Chrysomelidae</taxon>
        <taxon>Bruchinae</taxon>
        <taxon>Bruchini</taxon>
        <taxon>Acanthoscelides</taxon>
    </lineage>
</organism>
<feature type="compositionally biased region" description="Basic and acidic residues" evidence="1">
    <location>
        <begin position="894"/>
        <end position="911"/>
    </location>
</feature>